<comment type="caution">
    <text evidence="2">The sequence shown here is derived from an EMBL/GenBank/DDBJ whole genome shotgun (WGS) entry which is preliminary data.</text>
</comment>
<dbReference type="RefSeq" id="WP_144187456.1">
    <property type="nucleotide sequence ID" value="NZ_VMHL01000001.1"/>
</dbReference>
<reference evidence="2 3" key="1">
    <citation type="submission" date="2019-07" db="EMBL/GenBank/DDBJ databases">
        <title>Gilliamella genomes.</title>
        <authorList>
            <person name="Zheng H."/>
        </authorList>
    </citation>
    <scope>NUCLEOTIDE SEQUENCE [LARGE SCALE GENOMIC DNA]</scope>
    <source>
        <strain evidence="2 3">W8131</strain>
    </source>
</reference>
<evidence type="ECO:0000313" key="3">
    <source>
        <dbReference type="Proteomes" id="UP000319138"/>
    </source>
</evidence>
<dbReference type="Proteomes" id="UP000319138">
    <property type="component" value="Unassembled WGS sequence"/>
</dbReference>
<organism evidence="2 3">
    <name type="scientific">Gilliamella apicola</name>
    <dbReference type="NCBI Taxonomy" id="1196095"/>
    <lineage>
        <taxon>Bacteria</taxon>
        <taxon>Pseudomonadati</taxon>
        <taxon>Pseudomonadota</taxon>
        <taxon>Gammaproteobacteria</taxon>
        <taxon>Orbales</taxon>
        <taxon>Orbaceae</taxon>
        <taxon>Gilliamella</taxon>
    </lineage>
</organism>
<protein>
    <submittedName>
        <fullName evidence="2">Ogr/Delta-like zinc finger family protein</fullName>
    </submittedName>
</protein>
<dbReference type="AlphaFoldDB" id="A0A556RS92"/>
<dbReference type="EMBL" id="VMHL01000001">
    <property type="protein sequence ID" value="TSJ91765.1"/>
    <property type="molecule type" value="Genomic_DNA"/>
</dbReference>
<sequence length="85" mass="9421">MSRTPLLICPECGQKAVITKTARTHKLLNYQYCSCSDPECGLTFRMKLEFDRVLSPSAQGLGRLDAYLASHGQNTQLAFDVINPS</sequence>
<evidence type="ECO:0000259" key="1">
    <source>
        <dbReference type="Pfam" id="PF04606"/>
    </source>
</evidence>
<proteinExistence type="predicted"/>
<dbReference type="InterPro" id="IPR007684">
    <property type="entry name" value="Znf_Ogr/Delta"/>
</dbReference>
<dbReference type="Pfam" id="PF04606">
    <property type="entry name" value="Ogr_Delta"/>
    <property type="match status" value="1"/>
</dbReference>
<evidence type="ECO:0000313" key="2">
    <source>
        <dbReference type="EMBL" id="TSJ91765.1"/>
    </source>
</evidence>
<accession>A0A556RS92</accession>
<name>A0A556RS92_9GAMM</name>
<gene>
    <name evidence="2" type="ORF">FPQ14_00415</name>
</gene>
<feature type="domain" description="Zinc finger Ogr/Delta-type" evidence="1">
    <location>
        <begin position="9"/>
        <end position="54"/>
    </location>
</feature>